<evidence type="ECO:0000313" key="2">
    <source>
        <dbReference type="EMBL" id="XDQ66725.1"/>
    </source>
</evidence>
<feature type="chain" id="PRO_5044282755" description="Peptidase inhibitor family I36" evidence="1">
    <location>
        <begin position="28"/>
        <end position="166"/>
    </location>
</feature>
<evidence type="ECO:0008006" key="3">
    <source>
        <dbReference type="Google" id="ProtNLM"/>
    </source>
</evidence>
<evidence type="ECO:0000256" key="1">
    <source>
        <dbReference type="SAM" id="SignalP"/>
    </source>
</evidence>
<dbReference type="RefSeq" id="WP_369263709.1">
    <property type="nucleotide sequence ID" value="NZ_CP163440.1"/>
</dbReference>
<name>A0AB39SLY1_9ACTN</name>
<protein>
    <recommendedName>
        <fullName evidence="3">Peptidase inhibitor family I36</fullName>
    </recommendedName>
</protein>
<reference evidence="2" key="1">
    <citation type="submission" date="2024-07" db="EMBL/GenBank/DDBJ databases">
        <authorList>
            <person name="Yu S.T."/>
        </authorList>
    </citation>
    <scope>NUCLEOTIDE SEQUENCE</scope>
    <source>
        <strain evidence="2">R35</strain>
    </source>
</reference>
<proteinExistence type="predicted"/>
<keyword evidence="1" id="KW-0732">Signal</keyword>
<feature type="signal peptide" evidence="1">
    <location>
        <begin position="1"/>
        <end position="27"/>
    </location>
</feature>
<dbReference type="EMBL" id="CP163440">
    <property type="protein sequence ID" value="XDQ66725.1"/>
    <property type="molecule type" value="Genomic_DNA"/>
</dbReference>
<organism evidence="2">
    <name type="scientific">Streptomyces sp. R35</name>
    <dbReference type="NCBI Taxonomy" id="3238630"/>
    <lineage>
        <taxon>Bacteria</taxon>
        <taxon>Bacillati</taxon>
        <taxon>Actinomycetota</taxon>
        <taxon>Actinomycetes</taxon>
        <taxon>Kitasatosporales</taxon>
        <taxon>Streptomycetaceae</taxon>
        <taxon>Streptomyces</taxon>
    </lineage>
</organism>
<dbReference type="AlphaFoldDB" id="A0AB39SLY1"/>
<accession>A0AB39SLY1</accession>
<sequence length="166" mass="18206">MRSRLGAVAAAFAVSASLLATATPAHAAEYTVTDNCDVPWISCTEGDLWLLYNSKEYAVSGGYYVSSWSSFYGNVNDYWGTSQYQGSTLTTYRYVFNGNGNGAWQYMKNNAASVQNCAPADNYRVYYNSGYGGTSQYFAHNEPYGDCNLTNLISALKNNNASQHFA</sequence>
<gene>
    <name evidence="2" type="ORF">AB5J50_41075</name>
</gene>